<dbReference type="PANTHER" id="PTHR48094">
    <property type="entry name" value="PROTEIN/NUCLEIC ACID DEGLYCASE DJ-1-RELATED"/>
    <property type="match status" value="1"/>
</dbReference>
<organism evidence="6 7">
    <name type="scientific">Burkholderia lata (strain ATCC 17760 / DSM 23089 / LMG 22485 / NCIMB 9086 / R18194 / 383)</name>
    <dbReference type="NCBI Taxonomy" id="482957"/>
    <lineage>
        <taxon>Bacteria</taxon>
        <taxon>Pseudomonadati</taxon>
        <taxon>Pseudomonadota</taxon>
        <taxon>Betaproteobacteria</taxon>
        <taxon>Burkholderiales</taxon>
        <taxon>Burkholderiaceae</taxon>
        <taxon>Burkholderia</taxon>
        <taxon>Burkholderia cepacia complex</taxon>
    </lineage>
</organism>
<dbReference type="GO" id="GO:0019243">
    <property type="term" value="P:methylglyoxal catabolic process to D-lactate via S-lactoyl-glutathione"/>
    <property type="evidence" value="ECO:0007669"/>
    <property type="project" value="TreeGrafter"/>
</dbReference>
<accession>A0A6P2T6G9</accession>
<dbReference type="EMBL" id="CABVQI010000001">
    <property type="protein sequence ID" value="VWC56787.1"/>
    <property type="molecule type" value="Genomic_DNA"/>
</dbReference>
<feature type="domain" description="DJ-1/PfpI" evidence="5">
    <location>
        <begin position="64"/>
        <end position="262"/>
    </location>
</feature>
<keyword evidence="4" id="KW-0732">Signal</keyword>
<dbReference type="AlphaFoldDB" id="A0A6P2T6G9"/>
<dbReference type="InterPro" id="IPR050325">
    <property type="entry name" value="Prot/Nucl_acid_deglycase"/>
</dbReference>
<evidence type="ECO:0000313" key="6">
    <source>
        <dbReference type="EMBL" id="VWC56787.1"/>
    </source>
</evidence>
<comment type="similarity">
    <text evidence="3">Belongs to the peptidase C56 family. HSP31-like subfamily.</text>
</comment>
<evidence type="ECO:0000256" key="4">
    <source>
        <dbReference type="SAM" id="SignalP"/>
    </source>
</evidence>
<name>A0A6P2T6G9_BURL3</name>
<dbReference type="Pfam" id="PF01965">
    <property type="entry name" value="DJ-1_PfpI"/>
    <property type="match status" value="1"/>
</dbReference>
<dbReference type="Gene3D" id="3.40.50.880">
    <property type="match status" value="1"/>
</dbReference>
<dbReference type="GO" id="GO:0019172">
    <property type="term" value="F:glyoxalase III activity"/>
    <property type="evidence" value="ECO:0007669"/>
    <property type="project" value="TreeGrafter"/>
</dbReference>
<reference evidence="6 7" key="1">
    <citation type="submission" date="2019-09" db="EMBL/GenBank/DDBJ databases">
        <authorList>
            <person name="Depoorter E."/>
        </authorList>
    </citation>
    <scope>NUCLEOTIDE SEQUENCE [LARGE SCALE GENOMIC DNA]</scope>
    <source>
        <strain evidence="6">R-18112</strain>
    </source>
</reference>
<feature type="signal peptide" evidence="4">
    <location>
        <begin position="1"/>
        <end position="26"/>
    </location>
</feature>
<protein>
    <submittedName>
        <fullName evidence="6">Thiamine biosynthesis protein ThiJ</fullName>
    </submittedName>
</protein>
<proteinExistence type="inferred from homology"/>
<keyword evidence="1" id="KW-0346">Stress response</keyword>
<dbReference type="CDD" id="cd03141">
    <property type="entry name" value="GATase1_Hsp31_like"/>
    <property type="match status" value="1"/>
</dbReference>
<dbReference type="SUPFAM" id="SSF52317">
    <property type="entry name" value="Class I glutamine amidotransferase-like"/>
    <property type="match status" value="1"/>
</dbReference>
<evidence type="ECO:0000259" key="5">
    <source>
        <dbReference type="Pfam" id="PF01965"/>
    </source>
</evidence>
<evidence type="ECO:0000313" key="7">
    <source>
        <dbReference type="Proteomes" id="UP000494274"/>
    </source>
</evidence>
<gene>
    <name evidence="6" type="ORF">BLA18112_00419</name>
</gene>
<evidence type="ECO:0000256" key="1">
    <source>
        <dbReference type="ARBA" id="ARBA00023016"/>
    </source>
</evidence>
<evidence type="ECO:0000256" key="3">
    <source>
        <dbReference type="ARBA" id="ARBA00038493"/>
    </source>
</evidence>
<dbReference type="RefSeq" id="WP_175042196.1">
    <property type="nucleotide sequence ID" value="NZ_CABVQI010000001.1"/>
</dbReference>
<dbReference type="Proteomes" id="UP000494274">
    <property type="component" value="Unassembled WGS sequence"/>
</dbReference>
<dbReference type="PANTHER" id="PTHR48094:SF11">
    <property type="entry name" value="GLUTATHIONE-INDEPENDENT GLYOXALASE HSP31-RELATED"/>
    <property type="match status" value="1"/>
</dbReference>
<keyword evidence="2" id="KW-0456">Lyase</keyword>
<dbReference type="InterPro" id="IPR002818">
    <property type="entry name" value="DJ-1/PfpI"/>
</dbReference>
<evidence type="ECO:0000256" key="2">
    <source>
        <dbReference type="ARBA" id="ARBA00023239"/>
    </source>
</evidence>
<feature type="chain" id="PRO_5027051791" evidence="4">
    <location>
        <begin position="27"/>
        <end position="268"/>
    </location>
</feature>
<dbReference type="GO" id="GO:0005737">
    <property type="term" value="C:cytoplasm"/>
    <property type="evidence" value="ECO:0007669"/>
    <property type="project" value="TreeGrafter"/>
</dbReference>
<sequence>MFKSWFVRHWLVVIVATLLTGAYAWASDTVQNDATPRLSGKILVVMTNHSKFPSRSDTTGVWFTELTHFYDVAHAAGLQMDFVSPQGGEVPVDERSLGSFYLDEAARAHLADPAFMARLKTTLPTSAVDPANYKAIYFTGGHGTLWDFRDDTNLQKVTEQIYRQGGIVAAVCHGVSGLLSLHDENGKPLIEGRTITGFSNFEEVLSGMKPQVPFLLQDALVSRGARYTKAFLPFASYVVTDGRIITGQNPQSSKEIGEVVVKRLASVN</sequence>
<dbReference type="InterPro" id="IPR029062">
    <property type="entry name" value="Class_I_gatase-like"/>
</dbReference>